<dbReference type="GO" id="GO:0051539">
    <property type="term" value="F:4 iron, 4 sulfur cluster binding"/>
    <property type="evidence" value="ECO:0007669"/>
    <property type="project" value="UniProtKB-KW"/>
</dbReference>
<evidence type="ECO:0000259" key="8">
    <source>
        <dbReference type="PROSITE" id="PS51918"/>
    </source>
</evidence>
<evidence type="ECO:0000313" key="12">
    <source>
        <dbReference type="Proteomes" id="UP000266492"/>
    </source>
</evidence>
<dbReference type="PROSITE" id="PS51918">
    <property type="entry name" value="RADICAL_SAM"/>
    <property type="match status" value="1"/>
</dbReference>
<dbReference type="InterPro" id="IPR000385">
    <property type="entry name" value="MoaA_NifB_PqqE_Fe-S-bd_CS"/>
</dbReference>
<dbReference type="PANTHER" id="PTHR43273:SF3">
    <property type="entry name" value="ANAEROBIC SULFATASE-MATURATING ENZYME HOMOLOG ASLB-RELATED"/>
    <property type="match status" value="1"/>
</dbReference>
<dbReference type="EMBL" id="QRVZ01000020">
    <property type="protein sequence ID" value="RGS80895.1"/>
    <property type="molecule type" value="Genomic_DNA"/>
</dbReference>
<accession>A0A395VUK7</accession>
<dbReference type="AlphaFoldDB" id="A0A395VUK7"/>
<dbReference type="InterPro" id="IPR013785">
    <property type="entry name" value="Aldolase_TIM"/>
</dbReference>
<evidence type="ECO:0000313" key="11">
    <source>
        <dbReference type="EMBL" id="RGS80895.1"/>
    </source>
</evidence>
<evidence type="ECO:0000256" key="5">
    <source>
        <dbReference type="ARBA" id="ARBA00023004"/>
    </source>
</evidence>
<reference evidence="9 13" key="2">
    <citation type="journal article" date="2019" name="Nat. Med.">
        <title>A library of human gut bacterial isolates paired with longitudinal multiomics data enables mechanistic microbiome research.</title>
        <authorList>
            <person name="Poyet M."/>
            <person name="Groussin M."/>
            <person name="Gibbons S.M."/>
            <person name="Avila-Pacheco J."/>
            <person name="Jiang X."/>
            <person name="Kearney S.M."/>
            <person name="Perrotta A.R."/>
            <person name="Berdy B."/>
            <person name="Zhao S."/>
            <person name="Lieberman T.D."/>
            <person name="Swanson P.K."/>
            <person name="Smith M."/>
            <person name="Roesemann S."/>
            <person name="Alexander J.E."/>
            <person name="Rich S.A."/>
            <person name="Livny J."/>
            <person name="Vlamakis H."/>
            <person name="Clish C."/>
            <person name="Bullock K."/>
            <person name="Deik A."/>
            <person name="Scott J."/>
            <person name="Pierce K.A."/>
            <person name="Xavier R.J."/>
            <person name="Alm E.J."/>
        </authorList>
    </citation>
    <scope>NUCLEOTIDE SEQUENCE [LARGE SCALE GENOMIC DNA]</scope>
    <source>
        <strain evidence="9 13">BIOML-A183</strain>
    </source>
</reference>
<reference evidence="10" key="3">
    <citation type="submission" date="2022-10" db="EMBL/GenBank/DDBJ databases">
        <title>Human gut microbiome strain richness.</title>
        <authorList>
            <person name="Chen-Liaw A."/>
        </authorList>
    </citation>
    <scope>NUCLEOTIDE SEQUENCE</scope>
    <source>
        <strain evidence="10">F7_m1001271B151109d0_201107</strain>
    </source>
</reference>
<dbReference type="SFLD" id="SFLDG01384">
    <property type="entry name" value="thioether_bond_formation_requi"/>
    <property type="match status" value="1"/>
</dbReference>
<name>A0A395VUK7_BACOV</name>
<feature type="domain" description="Radical SAM core" evidence="8">
    <location>
        <begin position="94"/>
        <end position="316"/>
    </location>
</feature>
<keyword evidence="4" id="KW-0479">Metal-binding</keyword>
<evidence type="ECO:0000256" key="6">
    <source>
        <dbReference type="ARBA" id="ARBA00023014"/>
    </source>
</evidence>
<evidence type="ECO:0000313" key="9">
    <source>
        <dbReference type="EMBL" id="KAA3808449.1"/>
    </source>
</evidence>
<sequence length="446" mass="51630">MEKYRLSSYAISIELESEPDDSLLIHGYTGAIDLIDKSIVRFLIENPYFDRAVLPCEESTKDTLEKRGYITLQTEDEEKEYFKRLATALFRKESMLRKGFTFLITYDCNFRCPYCFEKDIQKDGTAFTKEMVDKAYQAILQIAPDERLRSRSITLYGGEPLLKRNKNIISYIIEQGKELGFKFSAISNGYDLKYYEDLLSPEDISFIQITIDGIRERHNQRRIHYQGYPTFDTIVENIGIALNKGVAISVRVNADRNNIEDLEGLQTIFCDLGYTENPLFSINSALLRNYSDSTEKAYQYFSQKDFIEWHKKHGLESTCQDYGVYRRIHAAIKQGKPLSFRSTFCSAQTGGFVFDPFGRIYTCWETVNQKEHCIGNYSLNNDIVWNEQVEERWRKTYLLENAICASCKYALLCGGGCPAQNLQKHRCTHMEDIVHNAANKAYLSIK</sequence>
<evidence type="ECO:0000313" key="13">
    <source>
        <dbReference type="Proteomes" id="UP000460135"/>
    </source>
</evidence>
<dbReference type="InterPro" id="IPR023885">
    <property type="entry name" value="4Fe4S-binding_SPASM_dom"/>
</dbReference>
<dbReference type="CDD" id="cd01335">
    <property type="entry name" value="Radical_SAM"/>
    <property type="match status" value="1"/>
</dbReference>
<comment type="cofactor">
    <cofactor evidence="1">
        <name>[4Fe-4S] cluster</name>
        <dbReference type="ChEBI" id="CHEBI:49883"/>
    </cofactor>
</comment>
<dbReference type="GO" id="GO:0016491">
    <property type="term" value="F:oxidoreductase activity"/>
    <property type="evidence" value="ECO:0007669"/>
    <property type="project" value="InterPro"/>
</dbReference>
<reference evidence="11 12" key="1">
    <citation type="submission" date="2018-08" db="EMBL/GenBank/DDBJ databases">
        <title>A genome reference for cultivated species of the human gut microbiota.</title>
        <authorList>
            <person name="Zou Y."/>
            <person name="Xue W."/>
            <person name="Luo G."/>
        </authorList>
    </citation>
    <scope>NUCLEOTIDE SEQUENCE [LARGE SCALE GENOMIC DNA]</scope>
    <source>
        <strain evidence="11 12">AF20-9LB</strain>
    </source>
</reference>
<evidence type="ECO:0000256" key="2">
    <source>
        <dbReference type="ARBA" id="ARBA00022485"/>
    </source>
</evidence>
<dbReference type="Proteomes" id="UP000460135">
    <property type="component" value="Unassembled WGS sequence"/>
</dbReference>
<dbReference type="UniPathway" id="UPA00782"/>
<keyword evidence="2" id="KW-0004">4Fe-4S</keyword>
<dbReference type="SUPFAM" id="SSF102114">
    <property type="entry name" value="Radical SAM enzymes"/>
    <property type="match status" value="1"/>
</dbReference>
<comment type="similarity">
    <text evidence="7">Belongs to the radical SAM superfamily. Anaerobic sulfatase-maturating enzyme family.</text>
</comment>
<dbReference type="GO" id="GO:0046872">
    <property type="term" value="F:metal ion binding"/>
    <property type="evidence" value="ECO:0007669"/>
    <property type="project" value="UniProtKB-KW"/>
</dbReference>
<dbReference type="SFLD" id="SFLDG01386">
    <property type="entry name" value="main_SPASM_domain-containing"/>
    <property type="match status" value="1"/>
</dbReference>
<dbReference type="EMBL" id="VWLX01000002">
    <property type="protein sequence ID" value="KAA3808449.1"/>
    <property type="molecule type" value="Genomic_DNA"/>
</dbReference>
<evidence type="ECO:0000256" key="1">
    <source>
        <dbReference type="ARBA" id="ARBA00001966"/>
    </source>
</evidence>
<gene>
    <name evidence="11" type="ORF">DWX70_20240</name>
    <name evidence="9" type="ORF">F3F51_03505</name>
    <name evidence="10" type="ORF">PO240_01720</name>
</gene>
<dbReference type="InterPro" id="IPR058240">
    <property type="entry name" value="rSAM_sf"/>
</dbReference>
<evidence type="ECO:0000256" key="3">
    <source>
        <dbReference type="ARBA" id="ARBA00022691"/>
    </source>
</evidence>
<dbReference type="Proteomes" id="UP001214017">
    <property type="component" value="Unassembled WGS sequence"/>
</dbReference>
<organism evidence="11 12">
    <name type="scientific">Bacteroides ovatus</name>
    <dbReference type="NCBI Taxonomy" id="28116"/>
    <lineage>
        <taxon>Bacteria</taxon>
        <taxon>Pseudomonadati</taxon>
        <taxon>Bacteroidota</taxon>
        <taxon>Bacteroidia</taxon>
        <taxon>Bacteroidales</taxon>
        <taxon>Bacteroidaceae</taxon>
        <taxon>Bacteroides</taxon>
    </lineage>
</organism>
<keyword evidence="5" id="KW-0408">Iron</keyword>
<dbReference type="SFLD" id="SFLDG01067">
    <property type="entry name" value="SPASM/twitch_domain_containing"/>
    <property type="match status" value="1"/>
</dbReference>
<evidence type="ECO:0000256" key="4">
    <source>
        <dbReference type="ARBA" id="ARBA00022723"/>
    </source>
</evidence>
<evidence type="ECO:0000313" key="10">
    <source>
        <dbReference type="EMBL" id="MDC2406588.1"/>
    </source>
</evidence>
<dbReference type="NCBIfam" id="TIGR04085">
    <property type="entry name" value="rSAM_more_4Fe4S"/>
    <property type="match status" value="1"/>
</dbReference>
<dbReference type="SFLD" id="SFLDS00029">
    <property type="entry name" value="Radical_SAM"/>
    <property type="match status" value="1"/>
</dbReference>
<proteinExistence type="inferred from homology"/>
<dbReference type="EMBL" id="JAQNWR010000001">
    <property type="protein sequence ID" value="MDC2406588.1"/>
    <property type="molecule type" value="Genomic_DNA"/>
</dbReference>
<protein>
    <submittedName>
        <fullName evidence="11">SPASM domain-containing protein</fullName>
    </submittedName>
</protein>
<dbReference type="RefSeq" id="WP_004301647.1">
    <property type="nucleotide sequence ID" value="NZ_BAABYJ010000003.1"/>
</dbReference>
<dbReference type="InterPro" id="IPR023867">
    <property type="entry name" value="Sulphatase_maturase_rSAM"/>
</dbReference>
<dbReference type="PROSITE" id="PS01305">
    <property type="entry name" value="MOAA_NIFB_PQQE"/>
    <property type="match status" value="1"/>
</dbReference>
<dbReference type="GeneID" id="29456094"/>
<dbReference type="Gene3D" id="3.20.20.70">
    <property type="entry name" value="Aldolase class I"/>
    <property type="match status" value="1"/>
</dbReference>
<dbReference type="Pfam" id="PF04055">
    <property type="entry name" value="Radical_SAM"/>
    <property type="match status" value="1"/>
</dbReference>
<comment type="caution">
    <text evidence="11">The sequence shown here is derived from an EMBL/GenBank/DDBJ whole genome shotgun (WGS) entry which is preliminary data.</text>
</comment>
<dbReference type="PANTHER" id="PTHR43273">
    <property type="entry name" value="ANAEROBIC SULFATASE-MATURATING ENZYME HOMOLOG ASLB-RELATED"/>
    <property type="match status" value="1"/>
</dbReference>
<keyword evidence="6" id="KW-0411">Iron-sulfur</keyword>
<dbReference type="KEGG" id="boa:Bovatus_04458"/>
<evidence type="ECO:0000256" key="7">
    <source>
        <dbReference type="ARBA" id="ARBA00023601"/>
    </source>
</evidence>
<dbReference type="InterPro" id="IPR007197">
    <property type="entry name" value="rSAM"/>
</dbReference>
<dbReference type="Proteomes" id="UP000266492">
    <property type="component" value="Unassembled WGS sequence"/>
</dbReference>
<keyword evidence="3" id="KW-0949">S-adenosyl-L-methionine</keyword>